<keyword evidence="6" id="KW-1185">Reference proteome</keyword>
<dbReference type="GO" id="GO:0005509">
    <property type="term" value="F:calcium ion binding"/>
    <property type="evidence" value="ECO:0007669"/>
    <property type="project" value="InterPro"/>
</dbReference>
<dbReference type="SUPFAM" id="SSF57184">
    <property type="entry name" value="Growth factor receptor domain"/>
    <property type="match status" value="1"/>
</dbReference>
<dbReference type="CDD" id="cd00064">
    <property type="entry name" value="FU"/>
    <property type="match status" value="2"/>
</dbReference>
<evidence type="ECO:0000256" key="3">
    <source>
        <dbReference type="PROSITE-ProRule" id="PRU00076"/>
    </source>
</evidence>
<keyword evidence="1 3" id="KW-0245">EGF-like domain</keyword>
<name>A0A6J2JUN9_BOMMA</name>
<protein>
    <submittedName>
        <fullName evidence="7">Cysteine-rich with EGF-like domain protein 2</fullName>
    </submittedName>
</protein>
<dbReference type="PROSITE" id="PS01187">
    <property type="entry name" value="EGF_CA"/>
    <property type="match status" value="1"/>
</dbReference>
<dbReference type="KEGG" id="bman:114245371"/>
<feature type="signal peptide" evidence="4">
    <location>
        <begin position="1"/>
        <end position="30"/>
    </location>
</feature>
<comment type="caution">
    <text evidence="3">Lacks conserved residue(s) required for the propagation of feature annotation.</text>
</comment>
<dbReference type="AlphaFoldDB" id="A0A6J2JUN9"/>
<dbReference type="SMART" id="SM00261">
    <property type="entry name" value="FU"/>
    <property type="match status" value="2"/>
</dbReference>
<dbReference type="Gene3D" id="2.10.220.10">
    <property type="entry name" value="Hormone Receptor, Insulin-like Growth Factor Receptor 1, Chain A, domain 2"/>
    <property type="match status" value="1"/>
</dbReference>
<dbReference type="PROSITE" id="PS50026">
    <property type="entry name" value="EGF_3"/>
    <property type="match status" value="1"/>
</dbReference>
<dbReference type="InterPro" id="IPR018097">
    <property type="entry name" value="EGF_Ca-bd_CS"/>
</dbReference>
<dbReference type="OrthoDB" id="19903at2759"/>
<evidence type="ECO:0000313" key="6">
    <source>
        <dbReference type="Proteomes" id="UP000504629"/>
    </source>
</evidence>
<dbReference type="InterPro" id="IPR006212">
    <property type="entry name" value="Furin_repeat"/>
</dbReference>
<dbReference type="GO" id="GO:0048513">
    <property type="term" value="P:animal organ development"/>
    <property type="evidence" value="ECO:0007669"/>
    <property type="project" value="UniProtKB-ARBA"/>
</dbReference>
<reference evidence="7" key="1">
    <citation type="submission" date="2025-08" db="UniProtKB">
        <authorList>
            <consortium name="RefSeq"/>
        </authorList>
    </citation>
    <scope>IDENTIFICATION</scope>
    <source>
        <tissue evidence="7">Silk gland</tissue>
    </source>
</reference>
<feature type="disulfide bond" evidence="3">
    <location>
        <begin position="189"/>
        <end position="198"/>
    </location>
</feature>
<gene>
    <name evidence="7" type="primary">LOC114245371</name>
</gene>
<evidence type="ECO:0000256" key="2">
    <source>
        <dbReference type="ARBA" id="ARBA00023157"/>
    </source>
</evidence>
<keyword evidence="4" id="KW-0732">Signal</keyword>
<dbReference type="RefSeq" id="XP_028033320.1">
    <property type="nucleotide sequence ID" value="XM_028177519.1"/>
</dbReference>
<evidence type="ECO:0000256" key="1">
    <source>
        <dbReference type="ARBA" id="ARBA00022536"/>
    </source>
</evidence>
<dbReference type="InterPro" id="IPR000742">
    <property type="entry name" value="EGF"/>
</dbReference>
<dbReference type="CDD" id="cd00054">
    <property type="entry name" value="EGF_CA"/>
    <property type="match status" value="1"/>
</dbReference>
<dbReference type="Proteomes" id="UP000504629">
    <property type="component" value="Unplaced"/>
</dbReference>
<feature type="domain" description="EGF-like" evidence="5">
    <location>
        <begin position="161"/>
        <end position="199"/>
    </location>
</feature>
<organism evidence="6 7">
    <name type="scientific">Bombyx mandarina</name>
    <name type="common">Wild silk moth</name>
    <name type="synonym">Wild silkworm</name>
    <dbReference type="NCBI Taxonomy" id="7092"/>
    <lineage>
        <taxon>Eukaryota</taxon>
        <taxon>Metazoa</taxon>
        <taxon>Ecdysozoa</taxon>
        <taxon>Arthropoda</taxon>
        <taxon>Hexapoda</taxon>
        <taxon>Insecta</taxon>
        <taxon>Pterygota</taxon>
        <taxon>Neoptera</taxon>
        <taxon>Endopterygota</taxon>
        <taxon>Lepidoptera</taxon>
        <taxon>Glossata</taxon>
        <taxon>Ditrysia</taxon>
        <taxon>Bombycoidea</taxon>
        <taxon>Bombycidae</taxon>
        <taxon>Bombycinae</taxon>
        <taxon>Bombyx</taxon>
    </lineage>
</organism>
<dbReference type="InterPro" id="IPR009030">
    <property type="entry name" value="Growth_fac_rcpt_cys_sf"/>
</dbReference>
<dbReference type="PROSITE" id="PS00022">
    <property type="entry name" value="EGF_1"/>
    <property type="match status" value="1"/>
</dbReference>
<evidence type="ECO:0000259" key="5">
    <source>
        <dbReference type="PROSITE" id="PS50026"/>
    </source>
</evidence>
<dbReference type="GO" id="GO:0048731">
    <property type="term" value="P:system development"/>
    <property type="evidence" value="ECO:0007669"/>
    <property type="project" value="UniProtKB-ARBA"/>
</dbReference>
<sequence length="374" mass="42037">MLNNFQYLMDPNSYKYLWLCLLFSCQVILCKEISTPSTDKNINVLNECQQCKVLTDSFNYWFKKTSRGKYEGGDVAWEEAKLKTYARSEVRLVEIQEGLCSELKANKDQCYSLADVAENVLENWYYSEDHDTVNLYTWLCIQKLQNCCPLSHYGESCSPCPHNLNNEICSGNGKCHGDGTREGNGTCICKSGYSGNLCEECAEKFFSENASCRPCHAACAACTGESLDDCITCSNGWEMQENTCVDINECALPQVCENDDYCINQEGTFLCEKCDDSCKTCTGPGRKNCSTCRESDTLISGMCLNESQKNKIVNDAKKRVLTYFGLLLLTKVTFRSSKILAAVVVLFSSFYIYHTEDTAEVPSIDLYMQSSELP</sequence>
<keyword evidence="2 3" id="KW-1015">Disulfide bond</keyword>
<dbReference type="GeneID" id="114245371"/>
<evidence type="ECO:0000313" key="7">
    <source>
        <dbReference type="RefSeq" id="XP_028033320.1"/>
    </source>
</evidence>
<dbReference type="PROSITE" id="PS01248">
    <property type="entry name" value="EGF_LAM_1"/>
    <property type="match status" value="1"/>
</dbReference>
<feature type="chain" id="PRO_5026945788" evidence="4">
    <location>
        <begin position="31"/>
        <end position="374"/>
    </location>
</feature>
<accession>A0A6J2JUN9</accession>
<proteinExistence type="predicted"/>
<evidence type="ECO:0000256" key="4">
    <source>
        <dbReference type="SAM" id="SignalP"/>
    </source>
</evidence>
<dbReference type="InterPro" id="IPR002049">
    <property type="entry name" value="LE_dom"/>
</dbReference>